<evidence type="ECO:0000313" key="5">
    <source>
        <dbReference type="Proteomes" id="UP000565441"/>
    </source>
</evidence>
<feature type="compositionally biased region" description="Polar residues" evidence="2">
    <location>
        <begin position="206"/>
        <end position="215"/>
    </location>
</feature>
<keyword evidence="1" id="KW-0863">Zinc-finger</keyword>
<dbReference type="AlphaFoldDB" id="A0A8H5M7G2"/>
<dbReference type="GO" id="GO:0008270">
    <property type="term" value="F:zinc ion binding"/>
    <property type="evidence" value="ECO:0007669"/>
    <property type="project" value="UniProtKB-KW"/>
</dbReference>
<feature type="zinc finger region" description="C3H1-type" evidence="1">
    <location>
        <begin position="602"/>
        <end position="630"/>
    </location>
</feature>
<organism evidence="4 5">
    <name type="scientific">Tricholomella constricta</name>
    <dbReference type="NCBI Taxonomy" id="117010"/>
    <lineage>
        <taxon>Eukaryota</taxon>
        <taxon>Fungi</taxon>
        <taxon>Dikarya</taxon>
        <taxon>Basidiomycota</taxon>
        <taxon>Agaricomycotina</taxon>
        <taxon>Agaricomycetes</taxon>
        <taxon>Agaricomycetidae</taxon>
        <taxon>Agaricales</taxon>
        <taxon>Tricholomatineae</taxon>
        <taxon>Lyophyllaceae</taxon>
        <taxon>Tricholomella</taxon>
    </lineage>
</organism>
<evidence type="ECO:0000259" key="3">
    <source>
        <dbReference type="PROSITE" id="PS50103"/>
    </source>
</evidence>
<comment type="caution">
    <text evidence="4">The sequence shown here is derived from an EMBL/GenBank/DDBJ whole genome shotgun (WGS) entry which is preliminary data.</text>
</comment>
<evidence type="ECO:0000256" key="2">
    <source>
        <dbReference type="SAM" id="MobiDB-lite"/>
    </source>
</evidence>
<dbReference type="Proteomes" id="UP000565441">
    <property type="component" value="Unassembled WGS sequence"/>
</dbReference>
<protein>
    <recommendedName>
        <fullName evidence="3">C3H1-type domain-containing protein</fullName>
    </recommendedName>
</protein>
<keyword evidence="5" id="KW-1185">Reference proteome</keyword>
<keyword evidence="1" id="KW-0862">Zinc</keyword>
<gene>
    <name evidence="4" type="ORF">D9615_003514</name>
</gene>
<dbReference type="PROSITE" id="PS50103">
    <property type="entry name" value="ZF_C3H1"/>
    <property type="match status" value="1"/>
</dbReference>
<evidence type="ECO:0000256" key="1">
    <source>
        <dbReference type="PROSITE-ProRule" id="PRU00723"/>
    </source>
</evidence>
<dbReference type="InterPro" id="IPR000571">
    <property type="entry name" value="Znf_CCCH"/>
</dbReference>
<accession>A0A8H5M7G2</accession>
<dbReference type="EMBL" id="JAACJP010000006">
    <property type="protein sequence ID" value="KAF5383572.1"/>
    <property type="molecule type" value="Genomic_DNA"/>
</dbReference>
<sequence>MQPRDPAPSAPPPSSPPRIPREAKEKGHMPALALDANTADTFIQATVPLRPAASIPGLPPWPPLLSAYLAASASRFLSALDAPHASIPAPLTHPSPCPPALAAAPAPRLSAASGPSRHMHIASPPIINAPFCCSRSGNVIGPPAAWLPLLVSPSLPSRNAGSSYPPSHPTSSSSRFEGLPNDYHYMPSQSHPDSPHVSHPMHTHPTLDSCNSASTHSREPVLAVNSRSSHLASHRPSSARYDHHNHRRQGPVTSRRLPPTEAIHVMIALLHQRDMSTILPMTLGTTIIPTLRLPSPLSPCSLTSLLMLLLLDGAPCILLPTATLAPWLRLTPSSVTATVRMPAPHVTPSTHFLNVTPDRSTMPHTLLSTWFAMVMHHGHLIALFGLLGYLSRHPHQRRMSFNFKNASFNCENELQLMREEWCQATRNFLLALQNHFISYNAWDEDESDEIIKGFSPTFMTSKLALTLKQTSLYTSYDPDKFDLLEYQEAIFTKLNHQHSMDFLAALATTTASLAKLSASSSSANNSFQDPSATGRTHNRASSRKSEKPNRIFNCSKPYTTSRDCEHQIILCMYCGSPDHKFCTCPGLGKYLTQDPDSEWSSLNGRAYCYSFTGPSSCPHGDNCPHTHNCSLCGLVAHGAQCCAA</sequence>
<feature type="region of interest" description="Disordered" evidence="2">
    <location>
        <begin position="521"/>
        <end position="548"/>
    </location>
</feature>
<feature type="domain" description="C3H1-type" evidence="3">
    <location>
        <begin position="602"/>
        <end position="630"/>
    </location>
</feature>
<evidence type="ECO:0000313" key="4">
    <source>
        <dbReference type="EMBL" id="KAF5383572.1"/>
    </source>
</evidence>
<reference evidence="4 5" key="1">
    <citation type="journal article" date="2020" name="ISME J.">
        <title>Uncovering the hidden diversity of litter-decomposition mechanisms in mushroom-forming fungi.</title>
        <authorList>
            <person name="Floudas D."/>
            <person name="Bentzer J."/>
            <person name="Ahren D."/>
            <person name="Johansson T."/>
            <person name="Persson P."/>
            <person name="Tunlid A."/>
        </authorList>
    </citation>
    <scope>NUCLEOTIDE SEQUENCE [LARGE SCALE GENOMIC DNA]</scope>
    <source>
        <strain evidence="4 5">CBS 661.87</strain>
    </source>
</reference>
<keyword evidence="1" id="KW-0479">Metal-binding</keyword>
<proteinExistence type="predicted"/>
<feature type="region of interest" description="Disordered" evidence="2">
    <location>
        <begin position="1"/>
        <end position="27"/>
    </location>
</feature>
<feature type="compositionally biased region" description="Pro residues" evidence="2">
    <location>
        <begin position="1"/>
        <end position="18"/>
    </location>
</feature>
<feature type="compositionally biased region" description="Low complexity" evidence="2">
    <location>
        <begin position="157"/>
        <end position="174"/>
    </location>
</feature>
<feature type="region of interest" description="Disordered" evidence="2">
    <location>
        <begin position="157"/>
        <end position="258"/>
    </location>
</feature>
<name>A0A8H5M7G2_9AGAR</name>